<dbReference type="AlphaFoldDB" id="A0A1F6Y4D2"/>
<dbReference type="Proteomes" id="UP000178661">
    <property type="component" value="Unassembled WGS sequence"/>
</dbReference>
<accession>A0A1F6Y4D2</accession>
<sequence length="158" mass="18464">MWSSIFENYIIYNNTEINTDGNPIDIADFGQLMNGPFQYESIEDSIALCKNTAKTHPVAIFINPYASENEIVDYIKKLYKISIKPIQDSYRNPKIKLGKIKKKKAGVKERNDFIYQNRHLPSKTIMRMLYDKYGPKLEMDQGYIGKIISMEKKKRKEV</sequence>
<protein>
    <submittedName>
        <fullName evidence="1">Uncharacterized protein</fullName>
    </submittedName>
</protein>
<dbReference type="EMBL" id="MFVR01000026">
    <property type="protein sequence ID" value="OGJ01250.1"/>
    <property type="molecule type" value="Genomic_DNA"/>
</dbReference>
<gene>
    <name evidence="1" type="ORF">A3G98_00545</name>
</gene>
<organism evidence="1 2">
    <name type="scientific">Candidatus Nomurabacteria bacterium RIFCSPLOWO2_12_FULL_37_8</name>
    <dbReference type="NCBI Taxonomy" id="1801793"/>
    <lineage>
        <taxon>Bacteria</taxon>
        <taxon>Candidatus Nomuraibacteriota</taxon>
    </lineage>
</organism>
<evidence type="ECO:0000313" key="2">
    <source>
        <dbReference type="Proteomes" id="UP000178661"/>
    </source>
</evidence>
<proteinExistence type="predicted"/>
<comment type="caution">
    <text evidence="1">The sequence shown here is derived from an EMBL/GenBank/DDBJ whole genome shotgun (WGS) entry which is preliminary data.</text>
</comment>
<name>A0A1F6Y4D2_9BACT</name>
<reference evidence="1 2" key="1">
    <citation type="journal article" date="2016" name="Nat. Commun.">
        <title>Thousands of microbial genomes shed light on interconnected biogeochemical processes in an aquifer system.</title>
        <authorList>
            <person name="Anantharaman K."/>
            <person name="Brown C.T."/>
            <person name="Hug L.A."/>
            <person name="Sharon I."/>
            <person name="Castelle C.J."/>
            <person name="Probst A.J."/>
            <person name="Thomas B.C."/>
            <person name="Singh A."/>
            <person name="Wilkins M.J."/>
            <person name="Karaoz U."/>
            <person name="Brodie E.L."/>
            <person name="Williams K.H."/>
            <person name="Hubbard S.S."/>
            <person name="Banfield J.F."/>
        </authorList>
    </citation>
    <scope>NUCLEOTIDE SEQUENCE [LARGE SCALE GENOMIC DNA]</scope>
</reference>
<evidence type="ECO:0000313" key="1">
    <source>
        <dbReference type="EMBL" id="OGJ01250.1"/>
    </source>
</evidence>